<sequence length="409" mass="44006">MLKAKLLSIKDSLILVVLALGIGLVVGALDFVFGSVLLLVSDFRTEHLTILLPFLAGAGLLTVFLYHKFGGKASKGMSLIFLVSQGKEKEIPLVLIPLIMFSTWMTHLFGGSAGREGVAVQLGATVSHYCHSWLKVENSSRIFLAIGMAAGFAGLFQTPLAAIFFAFEVLAMTHFAFFALFIPVAVAAYTASTISHALGLEKFSFIIKETVALSPIMIGKLVLLGLIFGLAGNLFAYTLGKAKTFFSEKLSNPYQKVLVLGIVVTVLVFVLHSGRYSGLGTNLINMSFSGETIYSYDWFLKIMLTVLTIAAGYQGGEVTPLFSIGASLGALIAPLFGLPVFLVAALGYSAVFASATNTYLASVFIGYEVFGSENMISFLIVVLIATLLNQKHSIYANQELLEVKNKFQI</sequence>
<name>A0A0E2UBW8_9STRE</name>
<dbReference type="EMBL" id="JARQAG010000001">
    <property type="protein sequence ID" value="MDT2730913.1"/>
    <property type="molecule type" value="Genomic_DNA"/>
</dbReference>
<dbReference type="eggNOG" id="COG0038">
    <property type="taxonomic scope" value="Bacteria"/>
</dbReference>
<comment type="caution">
    <text evidence="5">The sequence shown here is derived from an EMBL/GenBank/DDBJ whole genome shotgun (WGS) entry which is preliminary data.</text>
</comment>
<dbReference type="RefSeq" id="WP_003106446.1">
    <property type="nucleotide sequence ID" value="NZ_BAWT01000007.1"/>
</dbReference>
<dbReference type="PANTHER" id="PTHR43427:SF12">
    <property type="entry name" value="CHLORIDE TRANSPORTER"/>
    <property type="match status" value="1"/>
</dbReference>
<evidence type="ECO:0000313" key="5">
    <source>
        <dbReference type="EMBL" id="MDT2730913.1"/>
    </source>
</evidence>
<reference evidence="5" key="1">
    <citation type="submission" date="2023-03" db="EMBL/GenBank/DDBJ databases">
        <authorList>
            <person name="Shen W."/>
            <person name="Cai J."/>
        </authorList>
    </citation>
    <scope>NUCLEOTIDE SEQUENCE</scope>
    <source>
        <strain evidence="5">P82-2</strain>
    </source>
</reference>
<dbReference type="GO" id="GO:0015108">
    <property type="term" value="F:chloride transmembrane transporter activity"/>
    <property type="evidence" value="ECO:0007669"/>
    <property type="project" value="InterPro"/>
</dbReference>
<evidence type="ECO:0000256" key="2">
    <source>
        <dbReference type="ARBA" id="ARBA00022692"/>
    </source>
</evidence>
<accession>A0A0E2UBW8</accession>
<organism evidence="5 6">
    <name type="scientific">Streptococcus parauberis</name>
    <dbReference type="NCBI Taxonomy" id="1348"/>
    <lineage>
        <taxon>Bacteria</taxon>
        <taxon>Bacillati</taxon>
        <taxon>Bacillota</taxon>
        <taxon>Bacilli</taxon>
        <taxon>Lactobacillales</taxon>
        <taxon>Streptococcaceae</taxon>
        <taxon>Streptococcus</taxon>
    </lineage>
</organism>
<dbReference type="InterPro" id="IPR014743">
    <property type="entry name" value="Cl-channel_core"/>
</dbReference>
<dbReference type="SUPFAM" id="SSF81340">
    <property type="entry name" value="Clc chloride channel"/>
    <property type="match status" value="1"/>
</dbReference>
<dbReference type="InterPro" id="IPR050368">
    <property type="entry name" value="ClC-type_chloride_channel"/>
</dbReference>
<dbReference type="InterPro" id="IPR001807">
    <property type="entry name" value="ClC"/>
</dbReference>
<dbReference type="Pfam" id="PF00654">
    <property type="entry name" value="Voltage_CLC"/>
    <property type="match status" value="1"/>
</dbReference>
<evidence type="ECO:0000256" key="4">
    <source>
        <dbReference type="ARBA" id="ARBA00023136"/>
    </source>
</evidence>
<evidence type="ECO:0000313" key="6">
    <source>
        <dbReference type="Proteomes" id="UP001180515"/>
    </source>
</evidence>
<dbReference type="PANTHER" id="PTHR43427">
    <property type="entry name" value="CHLORIDE CHANNEL PROTEIN CLC-E"/>
    <property type="match status" value="1"/>
</dbReference>
<proteinExistence type="predicted"/>
<gene>
    <name evidence="5" type="ORF">P7G31_01430</name>
</gene>
<keyword evidence="4" id="KW-0472">Membrane</keyword>
<dbReference type="GO" id="GO:0016020">
    <property type="term" value="C:membrane"/>
    <property type="evidence" value="ECO:0007669"/>
    <property type="project" value="UniProtKB-SubCell"/>
</dbReference>
<dbReference type="AlphaFoldDB" id="A0A0E2UBW8"/>
<dbReference type="Proteomes" id="UP001180515">
    <property type="component" value="Unassembled WGS sequence"/>
</dbReference>
<comment type="subcellular location">
    <subcellularLocation>
        <location evidence="1">Membrane</location>
        <topology evidence="1">Multi-pass membrane protein</topology>
    </subcellularLocation>
</comment>
<keyword evidence="2" id="KW-0812">Transmembrane</keyword>
<protein>
    <submittedName>
        <fullName evidence="5">Chloride channel protein</fullName>
    </submittedName>
</protein>
<dbReference type="OMA" id="NPYYRVL"/>
<evidence type="ECO:0000256" key="1">
    <source>
        <dbReference type="ARBA" id="ARBA00004141"/>
    </source>
</evidence>
<evidence type="ECO:0000256" key="3">
    <source>
        <dbReference type="ARBA" id="ARBA00022989"/>
    </source>
</evidence>
<keyword evidence="3" id="KW-1133">Transmembrane helix</keyword>
<dbReference type="Gene3D" id="1.10.3080.10">
    <property type="entry name" value="Clc chloride channel"/>
    <property type="match status" value="1"/>
</dbReference>